<dbReference type="Proteomes" id="UP000791440">
    <property type="component" value="Unassembled WGS sequence"/>
</dbReference>
<proteinExistence type="predicted"/>
<keyword evidence="2" id="KW-1185">Reference proteome</keyword>
<sequence>MAYNFDFETALDLLPVMRREDTTIELITNIDFYNSLLNEKSKPILIKFVLKTRLTTIAKFNLKENYSNVQDLLSDMVHYLLPKKIQIELENSLNFNKQANNESNIDHSYTIIANQNKVSSSECISQDQQSSHCDLSECIDLNIFNNSVMKSDPSPVCDDSQVDIYTSVNVCYVNKVDVVTDDKIKHFKNNILSLKQPQAENDNKSEKGIVKNRSKDAELSFGNNTGCIIKSRRIFKSNEGFCFYTPLENKLYLDLTFLEIGKNFIKDLEVFCRNKNIKVLKMNKNRSNRKDIKKFIRVIRKYNVGYPRIKINNDFIDIMKVKEVTSKYTRNDDVKNKNNDIKMSTKVETMNNKKKKVKLLKSTDDKIKHFKNNILSLKQPQAENDNKSEKGIVKNRSKDAELSFGNNTGCIIKSRRIFKSNEGFCFYTPLENKLYLDLTFLEIGKNFIKDLEVFCRNKNIKVLKMNKNRSNRKDIKKFIRVIRKYNVGYPRIKINNDFIDIMKVKEVTSKYTRNDDVKNKNNDIKMSTKVETMNNKKKKVKLLKSNDKWSSDILDNVNDKNNENIIIYKIESERSNKVYCINEEYKEKYFVTLCEMYDKRSVGIT</sequence>
<protein>
    <submittedName>
        <fullName evidence="1">Uncharacterized protein</fullName>
    </submittedName>
</protein>
<accession>A0A921ZRT5</accession>
<reference evidence="1" key="2">
    <citation type="submission" date="2020-12" db="EMBL/GenBank/DDBJ databases">
        <authorList>
            <person name="Kanost M."/>
        </authorList>
    </citation>
    <scope>NUCLEOTIDE SEQUENCE</scope>
</reference>
<evidence type="ECO:0000313" key="1">
    <source>
        <dbReference type="EMBL" id="KAG6463170.1"/>
    </source>
</evidence>
<comment type="caution">
    <text evidence="1">The sequence shown here is derived from an EMBL/GenBank/DDBJ whole genome shotgun (WGS) entry which is preliminary data.</text>
</comment>
<gene>
    <name evidence="1" type="ORF">O3G_MSEX013713</name>
</gene>
<reference evidence="1" key="1">
    <citation type="journal article" date="2016" name="Insect Biochem. Mol. Biol.">
        <title>Multifaceted biological insights from a draft genome sequence of the tobacco hornworm moth, Manduca sexta.</title>
        <authorList>
            <person name="Kanost M.R."/>
            <person name="Arrese E.L."/>
            <person name="Cao X."/>
            <person name="Chen Y.R."/>
            <person name="Chellapilla S."/>
            <person name="Goldsmith M.R."/>
            <person name="Grosse-Wilde E."/>
            <person name="Heckel D.G."/>
            <person name="Herndon N."/>
            <person name="Jiang H."/>
            <person name="Papanicolaou A."/>
            <person name="Qu J."/>
            <person name="Soulages J.L."/>
            <person name="Vogel H."/>
            <person name="Walters J."/>
            <person name="Waterhouse R.M."/>
            <person name="Ahn S.J."/>
            <person name="Almeida F.C."/>
            <person name="An C."/>
            <person name="Aqrawi P."/>
            <person name="Bretschneider A."/>
            <person name="Bryant W.B."/>
            <person name="Bucks S."/>
            <person name="Chao H."/>
            <person name="Chevignon G."/>
            <person name="Christen J.M."/>
            <person name="Clarke D.F."/>
            <person name="Dittmer N.T."/>
            <person name="Ferguson L.C.F."/>
            <person name="Garavelou S."/>
            <person name="Gordon K.H.J."/>
            <person name="Gunaratna R.T."/>
            <person name="Han Y."/>
            <person name="Hauser F."/>
            <person name="He Y."/>
            <person name="Heidel-Fischer H."/>
            <person name="Hirsh A."/>
            <person name="Hu Y."/>
            <person name="Jiang H."/>
            <person name="Kalra D."/>
            <person name="Klinner C."/>
            <person name="Konig C."/>
            <person name="Kovar C."/>
            <person name="Kroll A.R."/>
            <person name="Kuwar S.S."/>
            <person name="Lee S.L."/>
            <person name="Lehman R."/>
            <person name="Li K."/>
            <person name="Li Z."/>
            <person name="Liang H."/>
            <person name="Lovelace S."/>
            <person name="Lu Z."/>
            <person name="Mansfield J.H."/>
            <person name="McCulloch K.J."/>
            <person name="Mathew T."/>
            <person name="Morton B."/>
            <person name="Muzny D.M."/>
            <person name="Neunemann D."/>
            <person name="Ongeri F."/>
            <person name="Pauchet Y."/>
            <person name="Pu L.L."/>
            <person name="Pyrousis I."/>
            <person name="Rao X.J."/>
            <person name="Redding A."/>
            <person name="Roesel C."/>
            <person name="Sanchez-Gracia A."/>
            <person name="Schaack S."/>
            <person name="Shukla A."/>
            <person name="Tetreau G."/>
            <person name="Wang Y."/>
            <person name="Xiong G.H."/>
            <person name="Traut W."/>
            <person name="Walsh T.K."/>
            <person name="Worley K.C."/>
            <person name="Wu D."/>
            <person name="Wu W."/>
            <person name="Wu Y.Q."/>
            <person name="Zhang X."/>
            <person name="Zou Z."/>
            <person name="Zucker H."/>
            <person name="Briscoe A.D."/>
            <person name="Burmester T."/>
            <person name="Clem R.J."/>
            <person name="Feyereisen R."/>
            <person name="Grimmelikhuijzen C.J.P."/>
            <person name="Hamodrakas S.J."/>
            <person name="Hansson B.S."/>
            <person name="Huguet E."/>
            <person name="Jermiin L.S."/>
            <person name="Lan Q."/>
            <person name="Lehman H.K."/>
            <person name="Lorenzen M."/>
            <person name="Merzendorfer H."/>
            <person name="Michalopoulos I."/>
            <person name="Morton D.B."/>
            <person name="Muthukrishnan S."/>
            <person name="Oakeshott J.G."/>
            <person name="Palmer W."/>
            <person name="Park Y."/>
            <person name="Passarelli A.L."/>
            <person name="Rozas J."/>
            <person name="Schwartz L.M."/>
            <person name="Smith W."/>
            <person name="Southgate A."/>
            <person name="Vilcinskas A."/>
            <person name="Vogt R."/>
            <person name="Wang P."/>
            <person name="Werren J."/>
            <person name="Yu X.Q."/>
            <person name="Zhou J.J."/>
            <person name="Brown S.J."/>
            <person name="Scherer S.E."/>
            <person name="Richards S."/>
            <person name="Blissard G.W."/>
        </authorList>
    </citation>
    <scope>NUCLEOTIDE SEQUENCE</scope>
</reference>
<name>A0A921ZRT5_MANSE</name>
<evidence type="ECO:0000313" key="2">
    <source>
        <dbReference type="Proteomes" id="UP000791440"/>
    </source>
</evidence>
<organism evidence="1 2">
    <name type="scientific">Manduca sexta</name>
    <name type="common">Tobacco hawkmoth</name>
    <name type="synonym">Tobacco hornworm</name>
    <dbReference type="NCBI Taxonomy" id="7130"/>
    <lineage>
        <taxon>Eukaryota</taxon>
        <taxon>Metazoa</taxon>
        <taxon>Ecdysozoa</taxon>
        <taxon>Arthropoda</taxon>
        <taxon>Hexapoda</taxon>
        <taxon>Insecta</taxon>
        <taxon>Pterygota</taxon>
        <taxon>Neoptera</taxon>
        <taxon>Endopterygota</taxon>
        <taxon>Lepidoptera</taxon>
        <taxon>Glossata</taxon>
        <taxon>Ditrysia</taxon>
        <taxon>Bombycoidea</taxon>
        <taxon>Sphingidae</taxon>
        <taxon>Sphinginae</taxon>
        <taxon>Sphingini</taxon>
        <taxon>Manduca</taxon>
    </lineage>
</organism>
<dbReference type="EMBL" id="JH668952">
    <property type="protein sequence ID" value="KAG6463170.1"/>
    <property type="molecule type" value="Genomic_DNA"/>
</dbReference>
<dbReference type="AlphaFoldDB" id="A0A921ZRT5"/>